<evidence type="ECO:0000256" key="11">
    <source>
        <dbReference type="ARBA" id="ARBA00022833"/>
    </source>
</evidence>
<evidence type="ECO:0000256" key="15">
    <source>
        <dbReference type="ARBA" id="ARBA00023204"/>
    </source>
</evidence>
<dbReference type="Pfam" id="PF04675">
    <property type="entry name" value="DNA_ligase_A_N"/>
    <property type="match status" value="1"/>
</dbReference>
<feature type="compositionally biased region" description="Acidic residues" evidence="21">
    <location>
        <begin position="784"/>
        <end position="796"/>
    </location>
</feature>
<dbReference type="Gene3D" id="3.30.470.30">
    <property type="entry name" value="DNA ligase/mRNA capping enzyme"/>
    <property type="match status" value="1"/>
</dbReference>
<dbReference type="CDD" id="cd07967">
    <property type="entry name" value="OBF_DNA_ligase_III"/>
    <property type="match status" value="1"/>
</dbReference>
<dbReference type="SUPFAM" id="SSF57716">
    <property type="entry name" value="Glucocorticoid receptor-like (DNA-binding domain)"/>
    <property type="match status" value="1"/>
</dbReference>
<dbReference type="InterPro" id="IPR012340">
    <property type="entry name" value="NA-bd_OB-fold"/>
</dbReference>
<dbReference type="InterPro" id="IPR012309">
    <property type="entry name" value="DNA_ligase_ATP-dep_C"/>
</dbReference>
<dbReference type="Gene3D" id="3.30.1490.70">
    <property type="match status" value="1"/>
</dbReference>
<keyword evidence="11" id="KW-0862">Zinc</keyword>
<dbReference type="InterPro" id="IPR001357">
    <property type="entry name" value="BRCT_dom"/>
</dbReference>
<name>A0A9J6FU91_HAELO</name>
<keyword evidence="13" id="KW-0460">Magnesium</keyword>
<evidence type="ECO:0000313" key="25">
    <source>
        <dbReference type="EMBL" id="KAH9365841.1"/>
    </source>
</evidence>
<evidence type="ECO:0000256" key="21">
    <source>
        <dbReference type="SAM" id="MobiDB-lite"/>
    </source>
</evidence>
<keyword evidence="26" id="KW-1185">Reference proteome</keyword>
<dbReference type="SUPFAM" id="SSF50249">
    <property type="entry name" value="Nucleic acid-binding proteins"/>
    <property type="match status" value="1"/>
</dbReference>
<evidence type="ECO:0000256" key="13">
    <source>
        <dbReference type="ARBA" id="ARBA00022842"/>
    </source>
</evidence>
<evidence type="ECO:0000256" key="1">
    <source>
        <dbReference type="ARBA" id="ARBA00001946"/>
    </source>
</evidence>
<evidence type="ECO:0000256" key="4">
    <source>
        <dbReference type="ARBA" id="ARBA00022598"/>
    </source>
</evidence>
<dbReference type="InterPro" id="IPR016059">
    <property type="entry name" value="DNA_ligase_ATP-dep_CS"/>
</dbReference>
<keyword evidence="16" id="KW-0539">Nucleus</keyword>
<dbReference type="FunFam" id="2.40.50.140:FF:000085">
    <property type="entry name" value="DNA ligase"/>
    <property type="match status" value="1"/>
</dbReference>
<dbReference type="InterPro" id="IPR012310">
    <property type="entry name" value="DNA_ligase_ATP-dep_cent"/>
</dbReference>
<dbReference type="FunFam" id="3.30.470.30:FF:000003">
    <property type="entry name" value="DNA ligase"/>
    <property type="match status" value="1"/>
</dbReference>
<evidence type="ECO:0000256" key="12">
    <source>
        <dbReference type="ARBA" id="ARBA00022840"/>
    </source>
</evidence>
<feature type="domain" description="ATP-dependent DNA ligase family profile" evidence="23">
    <location>
        <begin position="472"/>
        <end position="614"/>
    </location>
</feature>
<dbReference type="GO" id="GO:0006310">
    <property type="term" value="P:DNA recombination"/>
    <property type="evidence" value="ECO:0007669"/>
    <property type="project" value="UniProtKB-KW"/>
</dbReference>
<comment type="cofactor">
    <cofactor evidence="1">
        <name>Mg(2+)</name>
        <dbReference type="ChEBI" id="CHEBI:18420"/>
    </cofactor>
</comment>
<keyword evidence="14 19" id="KW-0233">DNA recombination</keyword>
<feature type="region of interest" description="Disordered" evidence="21">
    <location>
        <begin position="101"/>
        <end position="151"/>
    </location>
</feature>
<keyword evidence="6" id="KW-0235">DNA replication</keyword>
<dbReference type="InterPro" id="IPR000977">
    <property type="entry name" value="DNA_ligase_ATP-dep"/>
</dbReference>
<dbReference type="GO" id="GO:0006302">
    <property type="term" value="P:double-strand break repair"/>
    <property type="evidence" value="ECO:0007669"/>
    <property type="project" value="TreeGrafter"/>
</dbReference>
<evidence type="ECO:0000259" key="22">
    <source>
        <dbReference type="PROSITE" id="PS50064"/>
    </source>
</evidence>
<dbReference type="GO" id="GO:0070421">
    <property type="term" value="C:DNA ligase III-XRCC1 complex"/>
    <property type="evidence" value="ECO:0007669"/>
    <property type="project" value="TreeGrafter"/>
</dbReference>
<dbReference type="InterPro" id="IPR031916">
    <property type="entry name" value="LIG3_BRCT"/>
</dbReference>
<dbReference type="GO" id="GO:0006273">
    <property type="term" value="P:lagging strand elongation"/>
    <property type="evidence" value="ECO:0007669"/>
    <property type="project" value="TreeGrafter"/>
</dbReference>
<dbReference type="GO" id="GO:0003910">
    <property type="term" value="F:DNA ligase (ATP) activity"/>
    <property type="evidence" value="ECO:0007669"/>
    <property type="project" value="UniProtKB-EC"/>
</dbReference>
<keyword evidence="8 19" id="KW-0547">Nucleotide-binding</keyword>
<dbReference type="OMA" id="GRWCTVT"/>
<dbReference type="SMART" id="SM01336">
    <property type="entry name" value="zf-PARP"/>
    <property type="match status" value="1"/>
</dbReference>
<dbReference type="PROSITE" id="PS50172">
    <property type="entry name" value="BRCT"/>
    <property type="match status" value="1"/>
</dbReference>
<dbReference type="EMBL" id="JABSTR010000003">
    <property type="protein sequence ID" value="KAH9365841.1"/>
    <property type="molecule type" value="Genomic_DNA"/>
</dbReference>
<dbReference type="VEuPathDB" id="VectorBase:HLOH_061695"/>
<dbReference type="InterPro" id="IPR036420">
    <property type="entry name" value="BRCT_dom_sf"/>
</dbReference>
<dbReference type="SUPFAM" id="SSF56091">
    <property type="entry name" value="DNA ligase/mRNA capping enzyme, catalytic domain"/>
    <property type="match status" value="1"/>
</dbReference>
<dbReference type="Proteomes" id="UP000821853">
    <property type="component" value="Unassembled WGS sequence"/>
</dbReference>
<dbReference type="InterPro" id="IPR036599">
    <property type="entry name" value="DNA_ligase_N_sf"/>
</dbReference>
<dbReference type="SUPFAM" id="SSF117018">
    <property type="entry name" value="ATP-dependent DNA ligase DNA-binding domain"/>
    <property type="match status" value="1"/>
</dbReference>
<evidence type="ECO:0000256" key="17">
    <source>
        <dbReference type="ARBA" id="ARBA00023306"/>
    </source>
</evidence>
<comment type="caution">
    <text evidence="25">The sequence shown here is derived from an EMBL/GenBank/DDBJ whole genome shotgun (WGS) entry which is preliminary data.</text>
</comment>
<comment type="catalytic activity">
    <reaction evidence="18 19">
        <text>ATP + (deoxyribonucleotide)n-3'-hydroxyl + 5'-phospho-(deoxyribonucleotide)m = (deoxyribonucleotide)n+m + AMP + diphosphate.</text>
        <dbReference type="EC" id="6.5.1.1"/>
    </reaction>
</comment>
<comment type="similarity">
    <text evidence="3 20">Belongs to the ATP-dependent DNA ligase family.</text>
</comment>
<keyword evidence="5" id="KW-0132">Cell division</keyword>
<dbReference type="InterPro" id="IPR050191">
    <property type="entry name" value="ATP-dep_DNA_ligase"/>
</dbReference>
<feature type="region of interest" description="Disordered" evidence="21">
    <location>
        <begin position="743"/>
        <end position="838"/>
    </location>
</feature>
<dbReference type="AlphaFoldDB" id="A0A9J6FU91"/>
<evidence type="ECO:0000256" key="9">
    <source>
        <dbReference type="ARBA" id="ARBA00022763"/>
    </source>
</evidence>
<dbReference type="PROSITE" id="PS00347">
    <property type="entry name" value="ZF_PARP_1"/>
    <property type="match status" value="1"/>
</dbReference>
<evidence type="ECO:0000256" key="18">
    <source>
        <dbReference type="ARBA" id="ARBA00034003"/>
    </source>
</evidence>
<dbReference type="InterPro" id="IPR036957">
    <property type="entry name" value="Znf_PARP_sf"/>
</dbReference>
<evidence type="ECO:0000256" key="8">
    <source>
        <dbReference type="ARBA" id="ARBA00022741"/>
    </source>
</evidence>
<dbReference type="NCBIfam" id="TIGR00574">
    <property type="entry name" value="dnl1"/>
    <property type="match status" value="1"/>
</dbReference>
<dbReference type="Pfam" id="PF00645">
    <property type="entry name" value="zf-PARP"/>
    <property type="match status" value="1"/>
</dbReference>
<proteinExistence type="inferred from homology"/>
<dbReference type="Pfam" id="PF01068">
    <property type="entry name" value="DNA_ligase_A_M"/>
    <property type="match status" value="1"/>
</dbReference>
<gene>
    <name evidence="25" type="ORF">HPB48_007754</name>
</gene>
<evidence type="ECO:0000256" key="16">
    <source>
        <dbReference type="ARBA" id="ARBA00023242"/>
    </source>
</evidence>
<evidence type="ECO:0000256" key="5">
    <source>
        <dbReference type="ARBA" id="ARBA00022618"/>
    </source>
</evidence>
<dbReference type="Pfam" id="PF16759">
    <property type="entry name" value="LIG3_BRCT"/>
    <property type="match status" value="1"/>
</dbReference>
<keyword evidence="15 19" id="KW-0234">DNA repair</keyword>
<evidence type="ECO:0000256" key="14">
    <source>
        <dbReference type="ARBA" id="ARBA00023172"/>
    </source>
</evidence>
<dbReference type="GO" id="GO:0003677">
    <property type="term" value="F:DNA binding"/>
    <property type="evidence" value="ECO:0007669"/>
    <property type="project" value="InterPro"/>
</dbReference>
<evidence type="ECO:0000256" key="19">
    <source>
        <dbReference type="RuleBase" id="RU000617"/>
    </source>
</evidence>
<evidence type="ECO:0000256" key="6">
    <source>
        <dbReference type="ARBA" id="ARBA00022705"/>
    </source>
</evidence>
<evidence type="ECO:0000256" key="20">
    <source>
        <dbReference type="RuleBase" id="RU004196"/>
    </source>
</evidence>
<organism evidence="25 26">
    <name type="scientific">Haemaphysalis longicornis</name>
    <name type="common">Bush tick</name>
    <dbReference type="NCBI Taxonomy" id="44386"/>
    <lineage>
        <taxon>Eukaryota</taxon>
        <taxon>Metazoa</taxon>
        <taxon>Ecdysozoa</taxon>
        <taxon>Arthropoda</taxon>
        <taxon>Chelicerata</taxon>
        <taxon>Arachnida</taxon>
        <taxon>Acari</taxon>
        <taxon>Parasitiformes</taxon>
        <taxon>Ixodida</taxon>
        <taxon>Ixodoidea</taxon>
        <taxon>Ixodidae</taxon>
        <taxon>Haemaphysalinae</taxon>
        <taxon>Haemaphysalis</taxon>
    </lineage>
</organism>
<dbReference type="PANTHER" id="PTHR45674:SF9">
    <property type="entry name" value="DNA LIGASE 3"/>
    <property type="match status" value="1"/>
</dbReference>
<dbReference type="PROSITE" id="PS50064">
    <property type="entry name" value="ZF_PARP_2"/>
    <property type="match status" value="1"/>
</dbReference>
<dbReference type="PROSITE" id="PS00333">
    <property type="entry name" value="DNA_LIGASE_A2"/>
    <property type="match status" value="1"/>
</dbReference>
<comment type="subcellular location">
    <subcellularLocation>
        <location evidence="2">Nucleus</location>
    </subcellularLocation>
</comment>
<evidence type="ECO:0000256" key="3">
    <source>
        <dbReference type="ARBA" id="ARBA00007572"/>
    </source>
</evidence>
<dbReference type="Gene3D" id="3.40.50.10190">
    <property type="entry name" value="BRCT domain"/>
    <property type="match status" value="1"/>
</dbReference>
<dbReference type="InterPro" id="IPR012308">
    <property type="entry name" value="DNA_ligase_ATP-dep_N"/>
</dbReference>
<evidence type="ECO:0000256" key="7">
    <source>
        <dbReference type="ARBA" id="ARBA00022723"/>
    </source>
</evidence>
<evidence type="ECO:0000259" key="23">
    <source>
        <dbReference type="PROSITE" id="PS50160"/>
    </source>
</evidence>
<dbReference type="SUPFAM" id="SSF52113">
    <property type="entry name" value="BRCT domain"/>
    <property type="match status" value="1"/>
</dbReference>
<dbReference type="InterPro" id="IPR001510">
    <property type="entry name" value="Znf_PARP"/>
</dbReference>
<evidence type="ECO:0000259" key="24">
    <source>
        <dbReference type="PROSITE" id="PS50172"/>
    </source>
</evidence>
<dbReference type="GO" id="GO:0008270">
    <property type="term" value="F:zinc ion binding"/>
    <property type="evidence" value="ECO:0007669"/>
    <property type="project" value="UniProtKB-KW"/>
</dbReference>
<protein>
    <recommendedName>
        <fullName evidence="19">DNA ligase</fullName>
        <ecNumber evidence="19">6.5.1.1</ecNumber>
    </recommendedName>
</protein>
<dbReference type="EC" id="6.5.1.1" evidence="19"/>
<dbReference type="Pfam" id="PF04679">
    <property type="entry name" value="DNA_ligase_A_C"/>
    <property type="match status" value="1"/>
</dbReference>
<keyword evidence="9 19" id="KW-0227">DNA damage</keyword>
<dbReference type="PROSITE" id="PS00697">
    <property type="entry name" value="DNA_LIGASE_A1"/>
    <property type="match status" value="1"/>
</dbReference>
<accession>A0A9J6FU91</accession>
<keyword evidence="17" id="KW-0131">Cell cycle</keyword>
<dbReference type="PROSITE" id="PS50160">
    <property type="entry name" value="DNA_LIGASE_A3"/>
    <property type="match status" value="1"/>
</dbReference>
<keyword evidence="4 19" id="KW-0436">Ligase</keyword>
<keyword evidence="10" id="KW-0863">Zinc-finger</keyword>
<dbReference type="GO" id="GO:0051301">
    <property type="term" value="P:cell division"/>
    <property type="evidence" value="ECO:0007669"/>
    <property type="project" value="UniProtKB-KW"/>
</dbReference>
<dbReference type="GO" id="GO:0071897">
    <property type="term" value="P:DNA biosynthetic process"/>
    <property type="evidence" value="ECO:0007669"/>
    <property type="project" value="InterPro"/>
</dbReference>
<dbReference type="CDD" id="cd07902">
    <property type="entry name" value="Adenylation_DNA_ligase_III"/>
    <property type="match status" value="1"/>
</dbReference>
<reference evidence="25 26" key="1">
    <citation type="journal article" date="2020" name="Cell">
        <title>Large-Scale Comparative Analyses of Tick Genomes Elucidate Their Genetic Diversity and Vector Capacities.</title>
        <authorList>
            <consortium name="Tick Genome and Microbiome Consortium (TIGMIC)"/>
            <person name="Jia N."/>
            <person name="Wang J."/>
            <person name="Shi W."/>
            <person name="Du L."/>
            <person name="Sun Y."/>
            <person name="Zhan W."/>
            <person name="Jiang J.F."/>
            <person name="Wang Q."/>
            <person name="Zhang B."/>
            <person name="Ji P."/>
            <person name="Bell-Sakyi L."/>
            <person name="Cui X.M."/>
            <person name="Yuan T.T."/>
            <person name="Jiang B.G."/>
            <person name="Yang W.F."/>
            <person name="Lam T.T."/>
            <person name="Chang Q.C."/>
            <person name="Ding S.J."/>
            <person name="Wang X.J."/>
            <person name="Zhu J.G."/>
            <person name="Ruan X.D."/>
            <person name="Zhao L."/>
            <person name="Wei J.T."/>
            <person name="Ye R.Z."/>
            <person name="Que T.C."/>
            <person name="Du C.H."/>
            <person name="Zhou Y.H."/>
            <person name="Cheng J.X."/>
            <person name="Dai P.F."/>
            <person name="Guo W.B."/>
            <person name="Han X.H."/>
            <person name="Huang E.J."/>
            <person name="Li L.F."/>
            <person name="Wei W."/>
            <person name="Gao Y.C."/>
            <person name="Liu J.Z."/>
            <person name="Shao H.Z."/>
            <person name="Wang X."/>
            <person name="Wang C.C."/>
            <person name="Yang T.C."/>
            <person name="Huo Q.B."/>
            <person name="Li W."/>
            <person name="Chen H.Y."/>
            <person name="Chen S.E."/>
            <person name="Zhou L.G."/>
            <person name="Ni X.B."/>
            <person name="Tian J.H."/>
            <person name="Sheng Y."/>
            <person name="Liu T."/>
            <person name="Pan Y.S."/>
            <person name="Xia L.Y."/>
            <person name="Li J."/>
            <person name="Zhao F."/>
            <person name="Cao W.C."/>
        </authorList>
    </citation>
    <scope>NUCLEOTIDE SEQUENCE [LARGE SCALE GENOMIC DNA]</scope>
    <source>
        <strain evidence="25">HaeL-2018</strain>
    </source>
</reference>
<dbReference type="FunFam" id="3.30.1740.10:FF:000001">
    <property type="entry name" value="DNA ligase"/>
    <property type="match status" value="1"/>
</dbReference>
<dbReference type="OrthoDB" id="206088at2759"/>
<dbReference type="Gene3D" id="2.40.50.140">
    <property type="entry name" value="Nucleic acid-binding proteins"/>
    <property type="match status" value="1"/>
</dbReference>
<evidence type="ECO:0000256" key="10">
    <source>
        <dbReference type="ARBA" id="ARBA00022771"/>
    </source>
</evidence>
<feature type="domain" description="PARP-type" evidence="22">
    <location>
        <begin position="6"/>
        <end position="98"/>
    </location>
</feature>
<keyword evidence="7" id="KW-0479">Metal-binding</keyword>
<dbReference type="PANTHER" id="PTHR45674">
    <property type="entry name" value="DNA LIGASE 1/3 FAMILY MEMBER"/>
    <property type="match status" value="1"/>
</dbReference>
<evidence type="ECO:0000256" key="2">
    <source>
        <dbReference type="ARBA" id="ARBA00004123"/>
    </source>
</evidence>
<dbReference type="Gene3D" id="1.10.3260.10">
    <property type="entry name" value="DNA ligase, ATP-dependent, N-terminal domain"/>
    <property type="match status" value="1"/>
</dbReference>
<keyword evidence="12 19" id="KW-0067">ATP-binding</keyword>
<feature type="domain" description="BRCT" evidence="24">
    <location>
        <begin position="844"/>
        <end position="923"/>
    </location>
</feature>
<evidence type="ECO:0000313" key="26">
    <source>
        <dbReference type="Proteomes" id="UP000821853"/>
    </source>
</evidence>
<sequence length="923" mass="103863">MSDARFCIEYAKRGTAGCKKCKQKIDKEVLRIGKIVPNPFTESGGEMKQWFHVDCIFEQLSRGRATTKRIEDAGDLEGWSEIKQDDRKAILKHIDELSEKFASSASSPNKRKGNATKATTPSKKQKLPDNAVIAGLGGRRRRSRRTRPEGARVFLRQPSEQRRRLQGVPQALRRHLGRVDLHWQDGDCRKFFKEGTTRKGFTGDLYLWVKFLLPMVNKRVYNLQSKQLVKVFSRIFGNGCHEEMVEDLEQGDVARTVGDFFERYGSPAKKSTLTLQDVDAYLDRLSRLTREDDQTQLLRHLSARCTSNDLVMIVRLIKHDIRINSGPKHILEALHPDAYQAFQASRNLEDVVRTSKQGNVSVSATLMTPMIPMLAEACGSVDDAFAKCPNGMYAEIKYDGERVQLHKKGSEFLFFSRSLKPVSAHKVQHLKDFIPQRSAHGHDIVLDSEILMVDTQTQKPLPFGTLGIHKRAAFKDASVCLFVFDCLHYNGRSLLDRTLRERREILQANMTPIKNHVVFSEQHVITTREKLKDLIHDVLSQGLEGLVLKNPDGIYEPGKRHWLKVKKDYLQVRDTASWEGVALADSADLAVLGAYFGTGSNGGIMSIFLMGCWNPATGRWCTVTKVHGGHDDKTLERLQTELEMTKISKQMERVPRWLDVEKVLVPDFVAKDPDKTQVWEIVGAEFTRAEVHTADGISIRFPRVARIRADKTPKEATTLPELRKIFENSKAKPFDIDKVVDEASADGSAASPSKTRRNKKPDSPKKPSPKQQPSSRKRRASSESTEEDVGNAEVDDSPPTRNNESKSLKKPATPVPSPSKKQRADDGATKSDAPAQAAKKKLCDFPDVFTGVRMSLPQNRLLRRYFIAYDGILAKSDGSDATHVLASSAAAGKSSRSVKIVTVNWLWDSIRQQKRQDEAKYSV</sequence>
<dbReference type="Gene3D" id="3.30.1740.10">
    <property type="entry name" value="Zinc finger, PARP-type"/>
    <property type="match status" value="1"/>
</dbReference>
<dbReference type="GO" id="GO:0005524">
    <property type="term" value="F:ATP binding"/>
    <property type="evidence" value="ECO:0007669"/>
    <property type="project" value="UniProtKB-KW"/>
</dbReference>